<dbReference type="RefSeq" id="WP_204700835.1">
    <property type="nucleotide sequence ID" value="NZ_JAFBDQ010000004.1"/>
</dbReference>
<evidence type="ECO:0000256" key="1">
    <source>
        <dbReference type="ARBA" id="ARBA00022723"/>
    </source>
</evidence>
<organism evidence="3 4">
    <name type="scientific">Halanaerobacter jeridensis</name>
    <dbReference type="NCBI Taxonomy" id="706427"/>
    <lineage>
        <taxon>Bacteria</taxon>
        <taxon>Bacillati</taxon>
        <taxon>Bacillota</taxon>
        <taxon>Clostridia</taxon>
        <taxon>Halanaerobiales</taxon>
        <taxon>Halobacteroidaceae</taxon>
        <taxon>Halanaerobacter</taxon>
    </lineage>
</organism>
<keyword evidence="3" id="KW-0645">Protease</keyword>
<name>A0A939BQB6_9FIRM</name>
<dbReference type="GO" id="GO:0046872">
    <property type="term" value="F:metal ion binding"/>
    <property type="evidence" value="ECO:0007669"/>
    <property type="project" value="UniProtKB-KW"/>
</dbReference>
<keyword evidence="4" id="KW-1185">Reference proteome</keyword>
<keyword evidence="3" id="KW-0378">Hydrolase</keyword>
<sequence length="318" mass="34109">MSELAKAAQIVVKDCLAVEAEEEVLVVVDQLRQEIGEAIYQAGENIGAEVMLIKMLERENHGAEPPTTIAEAMKDADVVIMPTTKSLSHTAARVEACKSGTRAVTLPGITAEMMKRTLNADYQRIKERSESLAEKLSRAKKAKITAPNGTDLELVLEERKGHPDTGIYHQPGDFGNLPAGEAYIAPLEGKANGKFVVDGSMSGAEVHTDEIELIVADGYVTDIKGGTAAEKLKEIIAPYGQDARNIAELGIGTNDQAQLIGNILEDEKVMSTVHVAIGDNSTMGGEIEVASHLDGIIENPTVKLDNEVIMKDGKIIKE</sequence>
<keyword evidence="1" id="KW-0479">Metal-binding</keyword>
<dbReference type="EMBL" id="JAFBDQ010000004">
    <property type="protein sequence ID" value="MBM7556119.1"/>
    <property type="molecule type" value="Genomic_DNA"/>
</dbReference>
<dbReference type="PANTHER" id="PTHR34448:SF1">
    <property type="entry name" value="BLL6088 PROTEIN"/>
    <property type="match status" value="1"/>
</dbReference>
<comment type="caution">
    <text evidence="3">The sequence shown here is derived from an EMBL/GenBank/DDBJ whole genome shotgun (WGS) entry which is preliminary data.</text>
</comment>
<dbReference type="Pfam" id="PF26233">
    <property type="entry name" value="NicX"/>
    <property type="match status" value="1"/>
</dbReference>
<feature type="coiled-coil region" evidence="2">
    <location>
        <begin position="115"/>
        <end position="142"/>
    </location>
</feature>
<keyword evidence="2" id="KW-0175">Coiled coil</keyword>
<reference evidence="3" key="1">
    <citation type="submission" date="2021-01" db="EMBL/GenBank/DDBJ databases">
        <title>Genomic Encyclopedia of Type Strains, Phase IV (KMG-IV): sequencing the most valuable type-strain genomes for metagenomic binning, comparative biology and taxonomic classification.</title>
        <authorList>
            <person name="Goeker M."/>
        </authorList>
    </citation>
    <scope>NUCLEOTIDE SEQUENCE</scope>
    <source>
        <strain evidence="3">DSM 23230</strain>
    </source>
</reference>
<evidence type="ECO:0000313" key="3">
    <source>
        <dbReference type="EMBL" id="MBM7556119.1"/>
    </source>
</evidence>
<proteinExistence type="predicted"/>
<dbReference type="AlphaFoldDB" id="A0A939BQB6"/>
<evidence type="ECO:0000256" key="2">
    <source>
        <dbReference type="SAM" id="Coils"/>
    </source>
</evidence>
<keyword evidence="3" id="KW-0031">Aminopeptidase</keyword>
<dbReference type="InterPro" id="IPR058739">
    <property type="entry name" value="NicX"/>
</dbReference>
<accession>A0A939BQB6</accession>
<protein>
    <submittedName>
        <fullName evidence="3">Leucyl aminopeptidase (Aminopeptidase T)</fullName>
    </submittedName>
</protein>
<dbReference type="PANTHER" id="PTHR34448">
    <property type="entry name" value="AMINOPEPTIDASE"/>
    <property type="match status" value="1"/>
</dbReference>
<dbReference type="GO" id="GO:0006508">
    <property type="term" value="P:proteolysis"/>
    <property type="evidence" value="ECO:0007669"/>
    <property type="project" value="InterPro"/>
</dbReference>
<dbReference type="GO" id="GO:0004177">
    <property type="term" value="F:aminopeptidase activity"/>
    <property type="evidence" value="ECO:0007669"/>
    <property type="project" value="UniProtKB-KW"/>
</dbReference>
<gene>
    <name evidence="3" type="ORF">JOC47_000955</name>
</gene>
<evidence type="ECO:0000313" key="4">
    <source>
        <dbReference type="Proteomes" id="UP000774000"/>
    </source>
</evidence>
<dbReference type="Proteomes" id="UP000774000">
    <property type="component" value="Unassembled WGS sequence"/>
</dbReference>
<dbReference type="SUPFAM" id="SSF144052">
    <property type="entry name" value="Thermophilic metalloprotease-like"/>
    <property type="match status" value="1"/>
</dbReference>
<dbReference type="InterPro" id="IPR052170">
    <property type="entry name" value="M29_Exopeptidase"/>
</dbReference>